<dbReference type="Proteomes" id="UP000013909">
    <property type="component" value="Unassembled WGS sequence"/>
</dbReference>
<evidence type="ECO:0000313" key="3">
    <source>
        <dbReference type="EMBL" id="EON74721.1"/>
    </source>
</evidence>
<dbReference type="PANTHER" id="PTHR43401:SF3">
    <property type="entry name" value="L-GALACTONATE-5-DEHYDROGENASE"/>
    <property type="match status" value="1"/>
</dbReference>
<accession>R7ZKU4</accession>
<dbReference type="SUPFAM" id="SSF50129">
    <property type="entry name" value="GroES-like"/>
    <property type="match status" value="1"/>
</dbReference>
<dbReference type="SUPFAM" id="SSF51735">
    <property type="entry name" value="NAD(P)-binding Rossmann-fold domains"/>
    <property type="match status" value="1"/>
</dbReference>
<comment type="caution">
    <text evidence="3">The sequence shown here is derived from an EMBL/GenBank/DDBJ whole genome shotgun (WGS) entry which is preliminary data.</text>
</comment>
<dbReference type="Pfam" id="PF08240">
    <property type="entry name" value="ADH_N"/>
    <property type="match status" value="1"/>
</dbReference>
<evidence type="ECO:0000256" key="1">
    <source>
        <dbReference type="ARBA" id="ARBA00023002"/>
    </source>
</evidence>
<dbReference type="Gene3D" id="3.40.50.720">
    <property type="entry name" value="NAD(P)-binding Rossmann-like Domain"/>
    <property type="match status" value="1"/>
</dbReference>
<dbReference type="GO" id="GO:0016491">
    <property type="term" value="F:oxidoreductase activity"/>
    <property type="evidence" value="ECO:0007669"/>
    <property type="project" value="UniProtKB-KW"/>
</dbReference>
<dbReference type="InterPro" id="IPR036291">
    <property type="entry name" value="NAD(P)-bd_dom_sf"/>
</dbReference>
<organism evidence="3 4">
    <name type="scientific">Lunatimonas lonarensis</name>
    <dbReference type="NCBI Taxonomy" id="1232681"/>
    <lineage>
        <taxon>Bacteria</taxon>
        <taxon>Pseudomonadati</taxon>
        <taxon>Bacteroidota</taxon>
        <taxon>Cytophagia</taxon>
        <taxon>Cytophagales</taxon>
        <taxon>Cyclobacteriaceae</taxon>
    </lineage>
</organism>
<reference evidence="3 4" key="1">
    <citation type="submission" date="2013-02" db="EMBL/GenBank/DDBJ databases">
        <title>A novel strain isolated from Lonar lake, Maharashtra, India.</title>
        <authorList>
            <person name="Singh A."/>
        </authorList>
    </citation>
    <scope>NUCLEOTIDE SEQUENCE [LARGE SCALE GENOMIC DNA]</scope>
    <source>
        <strain evidence="3 4">AK24</strain>
    </source>
</reference>
<gene>
    <name evidence="3" type="ORF">ADIS_4832</name>
</gene>
<dbReference type="EMBL" id="AQHR01000126">
    <property type="protein sequence ID" value="EON74721.1"/>
    <property type="molecule type" value="Genomic_DNA"/>
</dbReference>
<name>R7ZKU4_9BACT</name>
<dbReference type="SMART" id="SM00829">
    <property type="entry name" value="PKS_ER"/>
    <property type="match status" value="1"/>
</dbReference>
<dbReference type="PANTHER" id="PTHR43401">
    <property type="entry name" value="L-THREONINE 3-DEHYDROGENASE"/>
    <property type="match status" value="1"/>
</dbReference>
<dbReference type="PATRIC" id="fig|1288963.3.peg.4819"/>
<feature type="domain" description="Enoyl reductase (ER)" evidence="2">
    <location>
        <begin position="25"/>
        <end position="348"/>
    </location>
</feature>
<sequence>MEPNSSDWVLFFTLHEKNMHYIVCETPGKLVLTEKEVPVPQPGEVLVRIKKVGICGTDIHAFAGNQAFFTYPRILGHELAGEVADPNGQAGFNPGDKVAIIPYVSCGSCIACRAGKTNCCSTLKVYGVHTDGGMQEYFSFPAQLLLPAPDLSLEEIAIIEPLCIGYHAVQRAQFTAGETVLIMGCGPIGLAMIRFATLAGARVIAVDVNAQRLEKARSRFGADEILVAGESLANQVSELTGGELCPVVMDATGNKQALESGLNYLAHGGRYLLVGLYKGDLAINHPTLHAKEGAVMSSRNATKKDFAAVMELLRTKQFPVEAYVTHEASYDEMISKFEHWTQADSQVIKAMVSF</sequence>
<protein>
    <submittedName>
        <fullName evidence="3">Alcohol dehydrogenase, zinc-binding domain protein</fullName>
    </submittedName>
</protein>
<dbReference type="InterPro" id="IPR050129">
    <property type="entry name" value="Zn_alcohol_dh"/>
</dbReference>
<keyword evidence="4" id="KW-1185">Reference proteome</keyword>
<dbReference type="AlphaFoldDB" id="R7ZKU4"/>
<dbReference type="Gene3D" id="3.90.180.10">
    <property type="entry name" value="Medium-chain alcohol dehydrogenases, catalytic domain"/>
    <property type="match status" value="1"/>
</dbReference>
<evidence type="ECO:0000313" key="4">
    <source>
        <dbReference type="Proteomes" id="UP000013909"/>
    </source>
</evidence>
<keyword evidence="1" id="KW-0560">Oxidoreductase</keyword>
<dbReference type="InterPro" id="IPR020843">
    <property type="entry name" value="ER"/>
</dbReference>
<dbReference type="InterPro" id="IPR011032">
    <property type="entry name" value="GroES-like_sf"/>
</dbReference>
<dbReference type="InterPro" id="IPR013154">
    <property type="entry name" value="ADH-like_N"/>
</dbReference>
<dbReference type="CDD" id="cd08261">
    <property type="entry name" value="Zn_ADH7"/>
    <property type="match status" value="1"/>
</dbReference>
<dbReference type="InterPro" id="IPR013149">
    <property type="entry name" value="ADH-like_C"/>
</dbReference>
<dbReference type="Pfam" id="PF00107">
    <property type="entry name" value="ADH_zinc_N"/>
    <property type="match status" value="1"/>
</dbReference>
<proteinExistence type="predicted"/>
<dbReference type="STRING" id="1232681.ADIS_4832"/>
<evidence type="ECO:0000259" key="2">
    <source>
        <dbReference type="SMART" id="SM00829"/>
    </source>
</evidence>